<comment type="caution">
    <text evidence="1">The sequence shown here is derived from an EMBL/GenBank/DDBJ whole genome shotgun (WGS) entry which is preliminary data.</text>
</comment>
<sequence>MQIEPITEIDVYRATLAACVKAEASEQTQLAQVLRAWVDASPFGGCPACDGRAPWRNEPQCQTCAGDGFLPVAKINPPADRFDRLCGCALIDIWPSEEARFRIWTIAYQQDYKRKVVNNGRQVIPDVDCQKCGGTGEISAT</sequence>
<dbReference type="RefSeq" id="WP_247286545.1">
    <property type="nucleotide sequence ID" value="NZ_JAKNRW010000001.1"/>
</dbReference>
<evidence type="ECO:0000313" key="2">
    <source>
        <dbReference type="Proteomes" id="UP001299876"/>
    </source>
</evidence>
<organism evidence="1 2">
    <name type="scientific">Pseudomonas violetae</name>
    <dbReference type="NCBI Taxonomy" id="2915813"/>
    <lineage>
        <taxon>Bacteria</taxon>
        <taxon>Pseudomonadati</taxon>
        <taxon>Pseudomonadota</taxon>
        <taxon>Gammaproteobacteria</taxon>
        <taxon>Pseudomonadales</taxon>
        <taxon>Pseudomonadaceae</taxon>
        <taxon>Pseudomonas</taxon>
    </lineage>
</organism>
<evidence type="ECO:0000313" key="1">
    <source>
        <dbReference type="EMBL" id="MCK1788948.1"/>
    </source>
</evidence>
<protein>
    <submittedName>
        <fullName evidence="1">Uncharacterized protein</fullName>
    </submittedName>
</protein>
<accession>A0ABT0ET77</accession>
<dbReference type="EMBL" id="JAKNRW010000001">
    <property type="protein sequence ID" value="MCK1788948.1"/>
    <property type="molecule type" value="Genomic_DNA"/>
</dbReference>
<keyword evidence="2" id="KW-1185">Reference proteome</keyword>
<name>A0ABT0ET77_9PSED</name>
<gene>
    <name evidence="1" type="ORF">L9059_01845</name>
</gene>
<reference evidence="1 2" key="1">
    <citation type="submission" date="2022-02" db="EMBL/GenBank/DDBJ databases">
        <title>Comparative genomics of the first Antarctic Pseudomonas spp. capable of biotransforming 2,4,6-Trinitrotoluene.</title>
        <authorList>
            <person name="Cabrera M.A."/>
            <person name="Marquez S.L."/>
            <person name="Perez-Donoso J.M."/>
        </authorList>
    </citation>
    <scope>NUCLEOTIDE SEQUENCE [LARGE SCALE GENOMIC DNA]</scope>
    <source>
        <strain evidence="1 2">TNT19</strain>
    </source>
</reference>
<proteinExistence type="predicted"/>
<dbReference type="Proteomes" id="UP001299876">
    <property type="component" value="Unassembled WGS sequence"/>
</dbReference>